<protein>
    <submittedName>
        <fullName evidence="1">Uncharacterized protein</fullName>
    </submittedName>
</protein>
<evidence type="ECO:0000313" key="1">
    <source>
        <dbReference type="EMBL" id="KAL0104654.1"/>
    </source>
</evidence>
<proteinExistence type="predicted"/>
<reference evidence="1 2" key="1">
    <citation type="submission" date="2023-03" db="EMBL/GenBank/DDBJ databases">
        <title>High recombination rates correlate with genetic variation in Cardiocondyla obscurior ants.</title>
        <authorList>
            <person name="Errbii M."/>
        </authorList>
    </citation>
    <scope>NUCLEOTIDE SEQUENCE [LARGE SCALE GENOMIC DNA]</scope>
    <source>
        <strain evidence="1">Alpha-2009</strain>
        <tissue evidence="1">Whole body</tissue>
    </source>
</reference>
<comment type="caution">
    <text evidence="1">The sequence shown here is derived from an EMBL/GenBank/DDBJ whole genome shotgun (WGS) entry which is preliminary data.</text>
</comment>
<organism evidence="1 2">
    <name type="scientific">Cardiocondyla obscurior</name>
    <dbReference type="NCBI Taxonomy" id="286306"/>
    <lineage>
        <taxon>Eukaryota</taxon>
        <taxon>Metazoa</taxon>
        <taxon>Ecdysozoa</taxon>
        <taxon>Arthropoda</taxon>
        <taxon>Hexapoda</taxon>
        <taxon>Insecta</taxon>
        <taxon>Pterygota</taxon>
        <taxon>Neoptera</taxon>
        <taxon>Endopterygota</taxon>
        <taxon>Hymenoptera</taxon>
        <taxon>Apocrita</taxon>
        <taxon>Aculeata</taxon>
        <taxon>Formicoidea</taxon>
        <taxon>Formicidae</taxon>
        <taxon>Myrmicinae</taxon>
        <taxon>Cardiocondyla</taxon>
    </lineage>
</organism>
<name>A0AAW2EQM4_9HYME</name>
<sequence>MTARSRNREKIYSSVEQDVPLDPTRRSVLCFGPRKNASERQSYVPSAAQRVRRELLRGLLGHFRPPITIFFGRFR</sequence>
<evidence type="ECO:0000313" key="2">
    <source>
        <dbReference type="Proteomes" id="UP001430953"/>
    </source>
</evidence>
<keyword evidence="2" id="KW-1185">Reference proteome</keyword>
<accession>A0AAW2EQM4</accession>
<dbReference type="Proteomes" id="UP001430953">
    <property type="component" value="Unassembled WGS sequence"/>
</dbReference>
<dbReference type="EMBL" id="JADYXP020000020">
    <property type="protein sequence ID" value="KAL0104654.1"/>
    <property type="molecule type" value="Genomic_DNA"/>
</dbReference>
<gene>
    <name evidence="1" type="ORF">PUN28_017414</name>
</gene>
<dbReference type="AlphaFoldDB" id="A0AAW2EQM4"/>